<evidence type="ECO:0000256" key="4">
    <source>
        <dbReference type="ARBA" id="ARBA00023014"/>
    </source>
</evidence>
<organism evidence="7 8">
    <name type="scientific">Brooklawnia cerclae</name>
    <dbReference type="NCBI Taxonomy" id="349934"/>
    <lineage>
        <taxon>Bacteria</taxon>
        <taxon>Bacillati</taxon>
        <taxon>Actinomycetota</taxon>
        <taxon>Actinomycetes</taxon>
        <taxon>Propionibacteriales</taxon>
        <taxon>Propionibacteriaceae</taxon>
        <taxon>Brooklawnia</taxon>
    </lineage>
</organism>
<dbReference type="Gene3D" id="2.102.10.10">
    <property type="entry name" value="Rieske [2Fe-2S] iron-sulphur domain"/>
    <property type="match status" value="1"/>
</dbReference>
<feature type="region of interest" description="Disordered" evidence="5">
    <location>
        <begin position="105"/>
        <end position="124"/>
    </location>
</feature>
<dbReference type="GO" id="GO:0051213">
    <property type="term" value="F:dioxygenase activity"/>
    <property type="evidence" value="ECO:0007669"/>
    <property type="project" value="UniProtKB-KW"/>
</dbReference>
<keyword evidence="1" id="KW-0001">2Fe-2S</keyword>
<reference evidence="7 8" key="1">
    <citation type="submission" date="2020-02" db="EMBL/GenBank/DDBJ databases">
        <title>Sequencing the genomes of 1000 actinobacteria strains.</title>
        <authorList>
            <person name="Klenk H.-P."/>
        </authorList>
    </citation>
    <scope>NUCLEOTIDE SEQUENCE [LARGE SCALE GENOMIC DNA]</scope>
    <source>
        <strain evidence="7 8">DSM 19609</strain>
    </source>
</reference>
<keyword evidence="2" id="KW-0479">Metal-binding</keyword>
<gene>
    <name evidence="7" type="ORF">FB473_002113</name>
</gene>
<feature type="domain" description="Rieske" evidence="6">
    <location>
        <begin position="3"/>
        <end position="102"/>
    </location>
</feature>
<keyword evidence="7" id="KW-0560">Oxidoreductase</keyword>
<keyword evidence="4" id="KW-0411">Iron-sulfur</keyword>
<comment type="caution">
    <text evidence="7">The sequence shown here is derived from an EMBL/GenBank/DDBJ whole genome shotgun (WGS) entry which is preliminary data.</text>
</comment>
<evidence type="ECO:0000256" key="1">
    <source>
        <dbReference type="ARBA" id="ARBA00022714"/>
    </source>
</evidence>
<dbReference type="SUPFAM" id="SSF50022">
    <property type="entry name" value="ISP domain"/>
    <property type="match status" value="1"/>
</dbReference>
<dbReference type="PROSITE" id="PS51296">
    <property type="entry name" value="RIESKE"/>
    <property type="match status" value="1"/>
</dbReference>
<dbReference type="PANTHER" id="PTHR21496:SF23">
    <property type="entry name" value="3-PHENYLPROPIONATE_CINNAMIC ACID DIOXYGENASE FERREDOXIN SUBUNIT"/>
    <property type="match status" value="1"/>
</dbReference>
<dbReference type="CDD" id="cd03528">
    <property type="entry name" value="Rieske_RO_ferredoxin"/>
    <property type="match status" value="1"/>
</dbReference>
<dbReference type="Pfam" id="PF00355">
    <property type="entry name" value="Rieske"/>
    <property type="match status" value="1"/>
</dbReference>
<evidence type="ECO:0000259" key="6">
    <source>
        <dbReference type="PROSITE" id="PS51296"/>
    </source>
</evidence>
<name>A0ABX0SGF7_9ACTN</name>
<evidence type="ECO:0000256" key="3">
    <source>
        <dbReference type="ARBA" id="ARBA00023004"/>
    </source>
</evidence>
<dbReference type="PANTHER" id="PTHR21496">
    <property type="entry name" value="FERREDOXIN-RELATED"/>
    <property type="match status" value="1"/>
</dbReference>
<keyword evidence="7" id="KW-0223">Dioxygenase</keyword>
<evidence type="ECO:0000256" key="5">
    <source>
        <dbReference type="SAM" id="MobiDB-lite"/>
    </source>
</evidence>
<protein>
    <submittedName>
        <fullName evidence="7">3-phenylpropionate/trans-cinnamate dioxygenase ferredoxin subunit</fullName>
    </submittedName>
</protein>
<evidence type="ECO:0000313" key="8">
    <source>
        <dbReference type="Proteomes" id="UP000749311"/>
    </source>
</evidence>
<proteinExistence type="predicted"/>
<dbReference type="InterPro" id="IPR017941">
    <property type="entry name" value="Rieske_2Fe-2S"/>
</dbReference>
<dbReference type="InterPro" id="IPR036922">
    <property type="entry name" value="Rieske_2Fe-2S_sf"/>
</dbReference>
<dbReference type="EMBL" id="JAAMOZ010000001">
    <property type="protein sequence ID" value="NIH57468.1"/>
    <property type="molecule type" value="Genomic_DNA"/>
</dbReference>
<feature type="compositionally biased region" description="Basic and acidic residues" evidence="5">
    <location>
        <begin position="113"/>
        <end position="124"/>
    </location>
</feature>
<evidence type="ECO:0000313" key="7">
    <source>
        <dbReference type="EMBL" id="NIH57468.1"/>
    </source>
</evidence>
<keyword evidence="8" id="KW-1185">Reference proteome</keyword>
<sequence>MSGVIVASADELGDLPLGVEVPGRDLEVALVRVGDEVFAVRDECSHGHVRLSEGDVDTDDLSIECYLHGSMFSLRTGEALNLPATQPVPVYPCAIEDDQIVVDIDNPISTHPDPARAGHANQED</sequence>
<dbReference type="Proteomes" id="UP000749311">
    <property type="component" value="Unassembled WGS sequence"/>
</dbReference>
<dbReference type="RefSeq" id="WP_167167210.1">
    <property type="nucleotide sequence ID" value="NZ_BAAAOO010000007.1"/>
</dbReference>
<keyword evidence="3" id="KW-0408">Iron</keyword>
<accession>A0ABX0SGF7</accession>
<evidence type="ECO:0000256" key="2">
    <source>
        <dbReference type="ARBA" id="ARBA00022723"/>
    </source>
</evidence>